<evidence type="ECO:0000256" key="1">
    <source>
        <dbReference type="ARBA" id="ARBA00005043"/>
    </source>
</evidence>
<dbReference type="InterPro" id="IPR027417">
    <property type="entry name" value="P-loop_NTPase"/>
</dbReference>
<dbReference type="AlphaFoldDB" id="A0A2T9Z715"/>
<keyword evidence="5" id="KW-1185">Reference proteome</keyword>
<dbReference type="PANTHER" id="PTHR16184">
    <property type="entry name" value="ELONGATOR COMPLEX PROTEIN 6"/>
    <property type="match status" value="1"/>
</dbReference>
<dbReference type="Pfam" id="PF09807">
    <property type="entry name" value="ELP6"/>
    <property type="match status" value="1"/>
</dbReference>
<evidence type="ECO:0000313" key="5">
    <source>
        <dbReference type="Proteomes" id="UP000245609"/>
    </source>
</evidence>
<accession>A0A2T9Z715</accession>
<dbReference type="GO" id="GO:0002098">
    <property type="term" value="P:tRNA wobble uridine modification"/>
    <property type="evidence" value="ECO:0007669"/>
    <property type="project" value="InterPro"/>
</dbReference>
<evidence type="ECO:0000313" key="3">
    <source>
        <dbReference type="EMBL" id="PVV00378.1"/>
    </source>
</evidence>
<dbReference type="Gene3D" id="3.40.50.300">
    <property type="entry name" value="P-loop containing nucleotide triphosphate hydrolases"/>
    <property type="match status" value="1"/>
</dbReference>
<dbReference type="PANTHER" id="PTHR16184:SF6">
    <property type="entry name" value="ELONGATOR COMPLEX PROTEIN 6"/>
    <property type="match status" value="1"/>
</dbReference>
<dbReference type="Proteomes" id="UP000245609">
    <property type="component" value="Unassembled WGS sequence"/>
</dbReference>
<proteinExistence type="inferred from homology"/>
<dbReference type="STRING" id="133381.A0A2T9Z715"/>
<dbReference type="EMBL" id="MBFS01002053">
    <property type="protein sequence ID" value="PVV00378.1"/>
    <property type="molecule type" value="Genomic_DNA"/>
</dbReference>
<evidence type="ECO:0000256" key="2">
    <source>
        <dbReference type="ARBA" id="ARBA00008837"/>
    </source>
</evidence>
<evidence type="ECO:0008006" key="6">
    <source>
        <dbReference type="Google" id="ProtNLM"/>
    </source>
</evidence>
<comment type="pathway">
    <text evidence="1">tRNA modification; 5-methoxycarbonylmethyl-2-thiouridine-tRNA biosynthesis.</text>
</comment>
<dbReference type="EMBL" id="MBFS01000241">
    <property type="protein sequence ID" value="PVV03375.1"/>
    <property type="molecule type" value="Genomic_DNA"/>
</dbReference>
<dbReference type="GO" id="GO:0033588">
    <property type="term" value="C:elongator holoenzyme complex"/>
    <property type="evidence" value="ECO:0007669"/>
    <property type="project" value="InterPro"/>
</dbReference>
<dbReference type="UniPathway" id="UPA00988"/>
<comment type="caution">
    <text evidence="3">The sequence shown here is derived from an EMBL/GenBank/DDBJ whole genome shotgun (WGS) entry which is preliminary data.</text>
</comment>
<evidence type="ECO:0000313" key="4">
    <source>
        <dbReference type="EMBL" id="PVV03375.1"/>
    </source>
</evidence>
<sequence>MTFDVLATAVGWESQIPEPGSLTTITDTTGVDPTVLLLHIVSSSLKVLSSSEAIVLVSFEQIFMHYNRILRKMGTNVDAARKAKKMYFVDGVSEISSFSNIKKYHVDTSDNVSKVTQPDGVIKNLLQLSQEQIVAELIQAIVGCDSSTNTGEGQHLDESKKIKGVFIHGLSVLTYLGYTSGTIRCFIDTLKTFLQINGGFLVILTNADKDIISDLEAEDDYVSLLTGLYYQSDLILQVGPLISGYSVDVTGQIAIVCKPHYKEKIPGPLLLHYKTLENKALFFAPGQKLQF</sequence>
<protein>
    <recommendedName>
        <fullName evidence="6">Elongator complex protein 6</fullName>
    </recommendedName>
</protein>
<comment type="similarity">
    <text evidence="2">Belongs to the ELP6 family.</text>
</comment>
<name>A0A2T9Z715_9FUNG</name>
<reference evidence="3 5" key="1">
    <citation type="journal article" date="2018" name="MBio">
        <title>Comparative Genomics Reveals the Core Gene Toolbox for the Fungus-Insect Symbiosis.</title>
        <authorList>
            <person name="Wang Y."/>
            <person name="Stata M."/>
            <person name="Wang W."/>
            <person name="Stajich J.E."/>
            <person name="White M.M."/>
            <person name="Moncalvo J.M."/>
        </authorList>
    </citation>
    <scope>NUCLEOTIDE SEQUENCE [LARGE SCALE GENOMIC DNA]</scope>
    <source>
        <strain evidence="3 5">SC-DP-2</strain>
    </source>
</reference>
<organism evidence="3 5">
    <name type="scientific">Smittium megazygosporum</name>
    <dbReference type="NCBI Taxonomy" id="133381"/>
    <lineage>
        <taxon>Eukaryota</taxon>
        <taxon>Fungi</taxon>
        <taxon>Fungi incertae sedis</taxon>
        <taxon>Zoopagomycota</taxon>
        <taxon>Kickxellomycotina</taxon>
        <taxon>Harpellomycetes</taxon>
        <taxon>Harpellales</taxon>
        <taxon>Legeriomycetaceae</taxon>
        <taxon>Smittium</taxon>
    </lineage>
</organism>
<dbReference type="OrthoDB" id="9995306at2759"/>
<dbReference type="InterPro" id="IPR018627">
    <property type="entry name" value="ELP6"/>
</dbReference>
<gene>
    <name evidence="4" type="ORF">BB560_002146</name>
    <name evidence="3" type="ORF">BB560_005246</name>
</gene>